<evidence type="ECO:0000313" key="2">
    <source>
        <dbReference type="EMBL" id="CAK0908686.1"/>
    </source>
</evidence>
<proteinExistence type="predicted"/>
<reference evidence="2" key="1">
    <citation type="submission" date="2023-10" db="EMBL/GenBank/DDBJ databases">
        <authorList>
            <person name="Chen Y."/>
            <person name="Shah S."/>
            <person name="Dougan E. K."/>
            <person name="Thang M."/>
            <person name="Chan C."/>
        </authorList>
    </citation>
    <scope>NUCLEOTIDE SEQUENCE [LARGE SCALE GENOMIC DNA]</scope>
</reference>
<sequence length="163" mass="17840">ALTPRWAVLPMGFTSSLWIAQMINKAMVARSAPSLPGPPLQDCGPPLVARPGLAEEADKIGVSDWLRGWSDLVAQTDSSREGCAVARAFWPLGAAREAGRTSERQRYRRVGSRRARESAVETAGFRRQADGSWSVASGPDEWDCDEPPSEAARDWEIDKSFPE</sequence>
<keyword evidence="3" id="KW-1185">Reference proteome</keyword>
<organism evidence="2 3">
    <name type="scientific">Prorocentrum cordatum</name>
    <dbReference type="NCBI Taxonomy" id="2364126"/>
    <lineage>
        <taxon>Eukaryota</taxon>
        <taxon>Sar</taxon>
        <taxon>Alveolata</taxon>
        <taxon>Dinophyceae</taxon>
        <taxon>Prorocentrales</taxon>
        <taxon>Prorocentraceae</taxon>
        <taxon>Prorocentrum</taxon>
    </lineage>
</organism>
<feature type="non-terminal residue" evidence="2">
    <location>
        <position position="1"/>
    </location>
</feature>
<protein>
    <submittedName>
        <fullName evidence="2">Uncharacterized protein</fullName>
    </submittedName>
</protein>
<dbReference type="EMBL" id="CAUYUJ010022059">
    <property type="protein sequence ID" value="CAK0908686.1"/>
    <property type="molecule type" value="Genomic_DNA"/>
</dbReference>
<feature type="region of interest" description="Disordered" evidence="1">
    <location>
        <begin position="118"/>
        <end position="163"/>
    </location>
</feature>
<dbReference type="Proteomes" id="UP001189429">
    <property type="component" value="Unassembled WGS sequence"/>
</dbReference>
<evidence type="ECO:0000313" key="3">
    <source>
        <dbReference type="Proteomes" id="UP001189429"/>
    </source>
</evidence>
<accession>A0ABN9YAR2</accession>
<evidence type="ECO:0000256" key="1">
    <source>
        <dbReference type="SAM" id="MobiDB-lite"/>
    </source>
</evidence>
<feature type="compositionally biased region" description="Basic and acidic residues" evidence="1">
    <location>
        <begin position="151"/>
        <end position="163"/>
    </location>
</feature>
<feature type="non-terminal residue" evidence="2">
    <location>
        <position position="163"/>
    </location>
</feature>
<comment type="caution">
    <text evidence="2">The sequence shown here is derived from an EMBL/GenBank/DDBJ whole genome shotgun (WGS) entry which is preliminary data.</text>
</comment>
<gene>
    <name evidence="2" type="ORF">PCOR1329_LOCUS83297</name>
</gene>
<name>A0ABN9YAR2_9DINO</name>